<organism evidence="3 4">
    <name type="scientific">Colletotrichum navitas</name>
    <dbReference type="NCBI Taxonomy" id="681940"/>
    <lineage>
        <taxon>Eukaryota</taxon>
        <taxon>Fungi</taxon>
        <taxon>Dikarya</taxon>
        <taxon>Ascomycota</taxon>
        <taxon>Pezizomycotina</taxon>
        <taxon>Sordariomycetes</taxon>
        <taxon>Hypocreomycetidae</taxon>
        <taxon>Glomerellales</taxon>
        <taxon>Glomerellaceae</taxon>
        <taxon>Colletotrichum</taxon>
        <taxon>Colletotrichum graminicola species complex</taxon>
    </lineage>
</organism>
<dbReference type="GeneID" id="85441800"/>
<accession>A0AAD8Q1H3</accession>
<dbReference type="EMBL" id="JAHLJV010000022">
    <property type="protein sequence ID" value="KAK1593933.1"/>
    <property type="molecule type" value="Genomic_DNA"/>
</dbReference>
<evidence type="ECO:0000313" key="4">
    <source>
        <dbReference type="Proteomes" id="UP001230504"/>
    </source>
</evidence>
<name>A0AAD8Q1H3_9PEZI</name>
<keyword evidence="2" id="KW-0472">Membrane</keyword>
<sequence length="180" mass="19803">MPLKKKRRKKKASCGRMAFCVSGVNMGFIGLLILGLTYESVFPWHCGLFFALTRLAQPFSRHARGKKASSSSSIDSSAAAMRDDGDPGLSRRDIGIYVTMFGRYVQVRAMKHDRPCNLSPSSLSNSPVARPSLHLSLLFFSFLRHRISQCPPSRLSTTPTPCRAEAFHPKPAGVACEATE</sequence>
<proteinExistence type="predicted"/>
<dbReference type="RefSeq" id="XP_060415180.1">
    <property type="nucleotide sequence ID" value="XM_060557560.1"/>
</dbReference>
<keyword evidence="4" id="KW-1185">Reference proteome</keyword>
<protein>
    <submittedName>
        <fullName evidence="3">Uncharacterized protein</fullName>
    </submittedName>
</protein>
<dbReference type="AlphaFoldDB" id="A0AAD8Q1H3"/>
<keyword evidence="2" id="KW-0812">Transmembrane</keyword>
<comment type="caution">
    <text evidence="3">The sequence shown here is derived from an EMBL/GenBank/DDBJ whole genome shotgun (WGS) entry which is preliminary data.</text>
</comment>
<feature type="compositionally biased region" description="Low complexity" evidence="1">
    <location>
        <begin position="68"/>
        <end position="80"/>
    </location>
</feature>
<feature type="region of interest" description="Disordered" evidence="1">
    <location>
        <begin position="66"/>
        <end position="86"/>
    </location>
</feature>
<dbReference type="Proteomes" id="UP001230504">
    <property type="component" value="Unassembled WGS sequence"/>
</dbReference>
<evidence type="ECO:0000256" key="1">
    <source>
        <dbReference type="SAM" id="MobiDB-lite"/>
    </source>
</evidence>
<gene>
    <name evidence="3" type="ORF">LY79DRAFT_550334</name>
</gene>
<reference evidence="3" key="1">
    <citation type="submission" date="2021-06" db="EMBL/GenBank/DDBJ databases">
        <title>Comparative genomics, transcriptomics and evolutionary studies reveal genomic signatures of adaptation to plant cell wall in hemibiotrophic fungi.</title>
        <authorList>
            <consortium name="DOE Joint Genome Institute"/>
            <person name="Baroncelli R."/>
            <person name="Diaz J.F."/>
            <person name="Benocci T."/>
            <person name="Peng M."/>
            <person name="Battaglia E."/>
            <person name="Haridas S."/>
            <person name="Andreopoulos W."/>
            <person name="Labutti K."/>
            <person name="Pangilinan J."/>
            <person name="Floch G.L."/>
            <person name="Makela M.R."/>
            <person name="Henrissat B."/>
            <person name="Grigoriev I.V."/>
            <person name="Crouch J.A."/>
            <person name="De Vries R.P."/>
            <person name="Sukno S.A."/>
            <person name="Thon M.R."/>
        </authorList>
    </citation>
    <scope>NUCLEOTIDE SEQUENCE</scope>
    <source>
        <strain evidence="3">CBS 125086</strain>
    </source>
</reference>
<feature type="transmembrane region" description="Helical" evidence="2">
    <location>
        <begin position="12"/>
        <end position="35"/>
    </location>
</feature>
<keyword evidence="2" id="KW-1133">Transmembrane helix</keyword>
<evidence type="ECO:0000313" key="3">
    <source>
        <dbReference type="EMBL" id="KAK1593933.1"/>
    </source>
</evidence>
<evidence type="ECO:0000256" key="2">
    <source>
        <dbReference type="SAM" id="Phobius"/>
    </source>
</evidence>